<keyword evidence="2" id="KW-1185">Reference proteome</keyword>
<dbReference type="AlphaFoldDB" id="A0A8H3ZZA3"/>
<accession>A0A8H3ZZA3</accession>
<comment type="caution">
    <text evidence="1">The sequence shown here is derived from an EMBL/GenBank/DDBJ whole genome shotgun (WGS) entry which is preliminary data.</text>
</comment>
<evidence type="ECO:0000313" key="1">
    <source>
        <dbReference type="EMBL" id="KAF0348189.1"/>
    </source>
</evidence>
<organism evidence="1 2">
    <name type="scientific">Gigaspora margarita</name>
    <dbReference type="NCBI Taxonomy" id="4874"/>
    <lineage>
        <taxon>Eukaryota</taxon>
        <taxon>Fungi</taxon>
        <taxon>Fungi incertae sedis</taxon>
        <taxon>Mucoromycota</taxon>
        <taxon>Glomeromycotina</taxon>
        <taxon>Glomeromycetes</taxon>
        <taxon>Diversisporales</taxon>
        <taxon>Gigasporaceae</taxon>
        <taxon>Gigaspora</taxon>
    </lineage>
</organism>
<gene>
    <name evidence="1" type="ORF">F8M41_015570</name>
</gene>
<reference evidence="1 2" key="1">
    <citation type="journal article" date="2019" name="Environ. Microbiol.">
        <title>At the nexus of three kingdoms: the genome of the mycorrhizal fungus Gigaspora margarita provides insights into plant, endobacterial and fungal interactions.</title>
        <authorList>
            <person name="Venice F."/>
            <person name="Ghignone S."/>
            <person name="Salvioli di Fossalunga A."/>
            <person name="Amselem J."/>
            <person name="Novero M."/>
            <person name="Xianan X."/>
            <person name="Sedzielewska Toro K."/>
            <person name="Morin E."/>
            <person name="Lipzen A."/>
            <person name="Grigoriev I.V."/>
            <person name="Henrissat B."/>
            <person name="Martin F.M."/>
            <person name="Bonfante P."/>
        </authorList>
    </citation>
    <scope>NUCLEOTIDE SEQUENCE [LARGE SCALE GENOMIC DNA]</scope>
    <source>
        <strain evidence="1 2">BEG34</strain>
    </source>
</reference>
<dbReference type="EMBL" id="WTPW01003277">
    <property type="protein sequence ID" value="KAF0348189.1"/>
    <property type="molecule type" value="Genomic_DNA"/>
</dbReference>
<dbReference type="Proteomes" id="UP000439903">
    <property type="component" value="Unassembled WGS sequence"/>
</dbReference>
<protein>
    <submittedName>
        <fullName evidence="1">Uncharacterized protein</fullName>
    </submittedName>
</protein>
<evidence type="ECO:0000313" key="2">
    <source>
        <dbReference type="Proteomes" id="UP000439903"/>
    </source>
</evidence>
<proteinExistence type="predicted"/>
<name>A0A8H3ZZA3_GIGMA</name>
<sequence>MSTSNEATNVGIVSRTKTCTRCEKLKSIAEFTRMSGSRMAVNASCNTYENIQSLPLNEDDSIDVDSVENSSDDLLYNIHDIEELINIKFGDREEKDEPVKFSVIVKLERELVHEEIISSEADQHEDAEFHEVINTLLLLLQAGSGYYWELRNLYINKKNNQSTGCATAHLGCTQRINRQYKRQDN</sequence>
<dbReference type="OrthoDB" id="2421639at2759"/>